<dbReference type="CDD" id="cd04301">
    <property type="entry name" value="NAT_SF"/>
    <property type="match status" value="1"/>
</dbReference>
<accession>A0A1Z5ICV4</accession>
<dbReference type="RefSeq" id="WP_225360250.1">
    <property type="nucleotide sequence ID" value="NZ_BCMF01000006.1"/>
</dbReference>
<dbReference type="GO" id="GO:0016491">
    <property type="term" value="F:oxidoreductase activity"/>
    <property type="evidence" value="ECO:0007669"/>
    <property type="project" value="InterPro"/>
</dbReference>
<gene>
    <name evidence="2" type="ORF">IWT30_01524</name>
</gene>
<dbReference type="InterPro" id="IPR050712">
    <property type="entry name" value="NAD(P)H-dep_reductase"/>
</dbReference>
<dbReference type="InterPro" id="IPR005025">
    <property type="entry name" value="FMN_Rdtase-like_dom"/>
</dbReference>
<feature type="domain" description="N-acetyltransferase" evidence="1">
    <location>
        <begin position="191"/>
        <end position="279"/>
    </location>
</feature>
<evidence type="ECO:0000313" key="3">
    <source>
        <dbReference type="Proteomes" id="UP000198374"/>
    </source>
</evidence>
<proteinExistence type="predicted"/>
<dbReference type="Proteomes" id="UP000198374">
    <property type="component" value="Unassembled WGS sequence"/>
</dbReference>
<evidence type="ECO:0000259" key="1">
    <source>
        <dbReference type="PROSITE" id="PS51729"/>
    </source>
</evidence>
<dbReference type="PROSITE" id="PS51729">
    <property type="entry name" value="GNAT_YJDJ"/>
    <property type="match status" value="1"/>
</dbReference>
<dbReference type="PANTHER" id="PTHR30543:SF21">
    <property type="entry name" value="NAD(P)H-DEPENDENT FMN REDUCTASE LOT6"/>
    <property type="match status" value="1"/>
</dbReference>
<dbReference type="SUPFAM" id="SSF55729">
    <property type="entry name" value="Acyl-CoA N-acyltransferases (Nat)"/>
    <property type="match status" value="1"/>
</dbReference>
<comment type="caution">
    <text evidence="2">The sequence shown here is derived from an EMBL/GenBank/DDBJ whole genome shotgun (WGS) entry which is preliminary data.</text>
</comment>
<sequence length="282" mass="31751">MTNIGILAGSLRKTAYSRKVADVLANLLPVQLTPTFIEIDQLPLYNADLDDEHSVPAWEKFRQQLDQVTGLIIVTPEYNRGMSGALKNAFDVGSKRHNHWKEKTALVVSSSPEATGGFGANQQVRQVLVTLNVIPVQRPEVYLGHVNHLFNDQNLITNLDTISFLQTAVNAFVDLQAKFIAAPVERVDLPIMKYQPGRFYTNGDEGDVLAEIIFSDRQNKRIMVTETRVTEALRGQGIAKQLMMRVIRFAQIYNLIIIPDCTYAQHFAESHPEYQHLFTSAE</sequence>
<evidence type="ECO:0000313" key="2">
    <source>
        <dbReference type="EMBL" id="GAW99554.1"/>
    </source>
</evidence>
<dbReference type="Pfam" id="PF14542">
    <property type="entry name" value="Acetyltransf_CG"/>
    <property type="match status" value="1"/>
</dbReference>
<dbReference type="Gene3D" id="3.40.630.30">
    <property type="match status" value="1"/>
</dbReference>
<dbReference type="Gene3D" id="3.40.50.360">
    <property type="match status" value="1"/>
</dbReference>
<dbReference type="Pfam" id="PF03358">
    <property type="entry name" value="FMN_red"/>
    <property type="match status" value="1"/>
</dbReference>
<dbReference type="SUPFAM" id="SSF52218">
    <property type="entry name" value="Flavoproteins"/>
    <property type="match status" value="1"/>
</dbReference>
<dbReference type="GO" id="GO:0010181">
    <property type="term" value="F:FMN binding"/>
    <property type="evidence" value="ECO:0007669"/>
    <property type="project" value="TreeGrafter"/>
</dbReference>
<dbReference type="GO" id="GO:0005829">
    <property type="term" value="C:cytosol"/>
    <property type="evidence" value="ECO:0007669"/>
    <property type="project" value="TreeGrafter"/>
</dbReference>
<dbReference type="PANTHER" id="PTHR30543">
    <property type="entry name" value="CHROMATE REDUCTASE"/>
    <property type="match status" value="1"/>
</dbReference>
<dbReference type="AlphaFoldDB" id="A0A1Z5ICV4"/>
<keyword evidence="3" id="KW-1185">Reference proteome</keyword>
<dbReference type="InterPro" id="IPR029039">
    <property type="entry name" value="Flavoprotein-like_sf"/>
</dbReference>
<dbReference type="InterPro" id="IPR031165">
    <property type="entry name" value="GNAT_YJDJ"/>
</dbReference>
<name>A0A1Z5ICV4_9LACO</name>
<protein>
    <submittedName>
        <fullName evidence="2">NADPH-dependent FMN reductase</fullName>
    </submittedName>
</protein>
<organism evidence="2 3">
    <name type="scientific">Secundilactobacillus mixtipabuli</name>
    <dbReference type="NCBI Taxonomy" id="1435342"/>
    <lineage>
        <taxon>Bacteria</taxon>
        <taxon>Bacillati</taxon>
        <taxon>Bacillota</taxon>
        <taxon>Bacilli</taxon>
        <taxon>Lactobacillales</taxon>
        <taxon>Lactobacillaceae</taxon>
        <taxon>Secundilactobacillus</taxon>
    </lineage>
</organism>
<dbReference type="EMBL" id="BCMF01000006">
    <property type="protein sequence ID" value="GAW99554.1"/>
    <property type="molecule type" value="Genomic_DNA"/>
</dbReference>
<reference evidence="2 3" key="1">
    <citation type="submission" date="2015-11" db="EMBL/GenBank/DDBJ databases">
        <title>Draft genome sequences of new species of the genus Lactobacillus isolated from orchardgrass silage.</title>
        <authorList>
            <person name="Tohno M."/>
            <person name="Tanizawa Y."/>
            <person name="Arita M."/>
        </authorList>
    </citation>
    <scope>NUCLEOTIDE SEQUENCE [LARGE SCALE GENOMIC DNA]</scope>
    <source>
        <strain evidence="2 3">IWT30</strain>
    </source>
</reference>
<dbReference type="InterPro" id="IPR016181">
    <property type="entry name" value="Acyl_CoA_acyltransferase"/>
</dbReference>